<protein>
    <submittedName>
        <fullName evidence="1">Uncharacterized protein</fullName>
    </submittedName>
</protein>
<reference evidence="1 2" key="1">
    <citation type="submission" date="2016-12" db="EMBL/GenBank/DDBJ databases">
        <title>Draft genome sequence of Fusarium oxysporum causing rot on Narcissus.</title>
        <authorList>
            <person name="Armitage A.D."/>
            <person name="Taylor A."/>
            <person name="Clarkson J.P."/>
            <person name="Harrison R.J."/>
            <person name="Jackson A.C."/>
        </authorList>
    </citation>
    <scope>NUCLEOTIDE SEQUENCE [LARGE SCALE GENOMIC DNA]</scope>
    <source>
        <strain evidence="1 2">N139</strain>
    </source>
</reference>
<comment type="caution">
    <text evidence="1">The sequence shown here is derived from an EMBL/GenBank/DDBJ whole genome shotgun (WGS) entry which is preliminary data.</text>
</comment>
<evidence type="ECO:0000313" key="2">
    <source>
        <dbReference type="Proteomes" id="UP000290540"/>
    </source>
</evidence>
<gene>
    <name evidence="1" type="ORF">BFJ63_vAg11565</name>
</gene>
<dbReference type="Proteomes" id="UP000290540">
    <property type="component" value="Unassembled WGS sequence"/>
</dbReference>
<name>A0A4Q2VD63_FUSOX</name>
<dbReference type="AlphaFoldDB" id="A0A4Q2VD63"/>
<proteinExistence type="predicted"/>
<evidence type="ECO:0000313" key="1">
    <source>
        <dbReference type="EMBL" id="RYC85595.1"/>
    </source>
</evidence>
<dbReference type="EMBL" id="MQTW01000104">
    <property type="protein sequence ID" value="RYC85595.1"/>
    <property type="molecule type" value="Genomic_DNA"/>
</dbReference>
<accession>A0A4Q2VD63</accession>
<sequence length="125" mass="14171">MASYRRQIRSNLIVCDAAEATPKLIHSLLDLIVYLNNKGIRLCFLRDPDHQPPPSPALVPFHETTETVDNWVNQYTPIKDIIALPDLLRQHSFILLVKATDAEITHIVNSVNSQSIPHDYGYGEK</sequence>
<organism evidence="1 2">
    <name type="scientific">Fusarium oxysporum f. sp. narcissi</name>
    <dbReference type="NCBI Taxonomy" id="451672"/>
    <lineage>
        <taxon>Eukaryota</taxon>
        <taxon>Fungi</taxon>
        <taxon>Dikarya</taxon>
        <taxon>Ascomycota</taxon>
        <taxon>Pezizomycotina</taxon>
        <taxon>Sordariomycetes</taxon>
        <taxon>Hypocreomycetidae</taxon>
        <taxon>Hypocreales</taxon>
        <taxon>Nectriaceae</taxon>
        <taxon>Fusarium</taxon>
        <taxon>Fusarium oxysporum species complex</taxon>
    </lineage>
</organism>